<dbReference type="AlphaFoldDB" id="A0A1L8TTQ8"/>
<dbReference type="EMBL" id="WVTI01000002">
    <property type="protein sequence ID" value="MXS25163.1"/>
    <property type="molecule type" value="Genomic_DNA"/>
</dbReference>
<dbReference type="Proteomes" id="UP000571857">
    <property type="component" value="Unassembled WGS sequence"/>
</dbReference>
<sequence>MKWIDKAKSNQKLMRFIETTQTRITESEMGTTSVVVAYYLLLSLFPLLIAIGNLLPFLSIAPSNVLPYVQELIPGQVYEFIGPAIENLLTSGSGGLLSISALAALWSASQSINALQIAMNKAFGVDQRSNFIVVRAVSFVIILLFMIAIVGVTMVIGLGKIILDFLQPIFHIQDDLIATFQTVKWPLTIIALLFILMLIYWLVPNAKVKLRSTLPGAVFATAGWMLLSQVFGLYARFFAARISGYQIIGSFIVLMIWLNLAATIIILGGIINAVVEEYLSGQEIKERKDPVERISSKLEDTFSNKEK</sequence>
<dbReference type="NCBIfam" id="TIGR00765">
    <property type="entry name" value="yihY_not_rbn"/>
    <property type="match status" value="1"/>
</dbReference>
<reference evidence="7 16" key="4">
    <citation type="submission" date="2020-06" db="EMBL/GenBank/DDBJ databases">
        <title>Crossreactivity between MHC class I-restricted antigens from cancer cells and an enterococcal bacteriophage.</title>
        <authorList>
            <person name="Fluckiger A."/>
            <person name="Daillere R."/>
            <person name="Sassi M."/>
            <person name="Cattoir V."/>
            <person name="Kroemer G."/>
            <person name="Zitvogel L."/>
        </authorList>
    </citation>
    <scope>NUCLEOTIDE SEQUENCE [LARGE SCALE GENOMIC DNA]</scope>
    <source>
        <strain evidence="7 16">EG4</strain>
    </source>
</reference>
<keyword evidence="13" id="KW-1185">Reference proteome</keyword>
<dbReference type="Pfam" id="PF03631">
    <property type="entry name" value="Virul_fac_BrkB"/>
    <property type="match status" value="1"/>
</dbReference>
<evidence type="ECO:0000256" key="1">
    <source>
        <dbReference type="ARBA" id="ARBA00004651"/>
    </source>
</evidence>
<evidence type="ECO:0000256" key="3">
    <source>
        <dbReference type="ARBA" id="ARBA00022692"/>
    </source>
</evidence>
<evidence type="ECO:0000313" key="7">
    <source>
        <dbReference type="EMBL" id="MBA0971059.1"/>
    </source>
</evidence>
<feature type="transmembrane region" description="Helical" evidence="6">
    <location>
        <begin position="247"/>
        <end position="275"/>
    </location>
</feature>
<feature type="transmembrane region" description="Helical" evidence="6">
    <location>
        <begin position="96"/>
        <end position="115"/>
    </location>
</feature>
<dbReference type="Proteomes" id="UP000254807">
    <property type="component" value="Unassembled WGS sequence"/>
</dbReference>
<dbReference type="EMBL" id="UFYW01000001">
    <property type="protein sequence ID" value="STD83150.1"/>
    <property type="molecule type" value="Genomic_DNA"/>
</dbReference>
<dbReference type="PIRSF" id="PIRSF035875">
    <property type="entry name" value="RNase_BN"/>
    <property type="match status" value="1"/>
</dbReference>
<gene>
    <name evidence="12" type="primary">yihY</name>
    <name evidence="11" type="ORF">EGM181_04820</name>
    <name evidence="10" type="ORF">GTI89_03605</name>
    <name evidence="7" type="ORF">HWH42_00365</name>
    <name evidence="12" type="ORF">NCTC12360_01610</name>
    <name evidence="9" type="ORF">P7E30_14245</name>
    <name evidence="8" type="ORF">QRX88_13615</name>
</gene>
<keyword evidence="5 6" id="KW-0472">Membrane</keyword>
<feature type="transmembrane region" description="Helical" evidence="6">
    <location>
        <begin position="136"/>
        <end position="163"/>
    </location>
</feature>
<evidence type="ECO:0000313" key="12">
    <source>
        <dbReference type="EMBL" id="STD83150.1"/>
    </source>
</evidence>
<evidence type="ECO:0000256" key="5">
    <source>
        <dbReference type="ARBA" id="ARBA00023136"/>
    </source>
</evidence>
<reference evidence="8 17" key="6">
    <citation type="submission" date="2023-06" db="EMBL/GenBank/DDBJ databases">
        <title>Acute promotion of culturable opportunistic pathogens and persistent increase of antibiotic resistance following antibiotic exposure in mouse gut microbiota.</title>
        <authorList>
            <person name="Li L."/>
            <person name="Wang B."/>
            <person name="Sun Y."/>
            <person name="Wang M."/>
            <person name="Xu H."/>
        </authorList>
    </citation>
    <scope>NUCLEOTIDE SEQUENCE [LARGE SCALE GENOMIC DNA]</scope>
    <source>
        <strain evidence="8 17">CRI2_2</strain>
    </source>
</reference>
<dbReference type="Proteomes" id="UP001241571">
    <property type="component" value="Unassembled WGS sequence"/>
</dbReference>
<dbReference type="EMBL" id="JASUBT010000010">
    <property type="protein sequence ID" value="MDL4936759.1"/>
    <property type="molecule type" value="Genomic_DNA"/>
</dbReference>
<evidence type="ECO:0000313" key="10">
    <source>
        <dbReference type="EMBL" id="MXS25163.1"/>
    </source>
</evidence>
<comment type="subcellular location">
    <subcellularLocation>
        <location evidence="1">Cell membrane</location>
        <topology evidence="1">Multi-pass membrane protein</topology>
    </subcellularLocation>
</comment>
<keyword evidence="2" id="KW-1003">Cell membrane</keyword>
<dbReference type="EMBL" id="JARPZN010000013">
    <property type="protein sequence ID" value="MDT2691332.1"/>
    <property type="molecule type" value="Genomic_DNA"/>
</dbReference>
<evidence type="ECO:0000313" key="11">
    <source>
        <dbReference type="EMBL" id="QOG26632.1"/>
    </source>
</evidence>
<evidence type="ECO:0000313" key="15">
    <source>
        <dbReference type="Proteomes" id="UP000516696"/>
    </source>
</evidence>
<dbReference type="PANTHER" id="PTHR30213">
    <property type="entry name" value="INNER MEMBRANE PROTEIN YHJD"/>
    <property type="match status" value="1"/>
</dbReference>
<protein>
    <submittedName>
        <fullName evidence="10">YihY family inner membrane protein</fullName>
    </submittedName>
    <submittedName>
        <fullName evidence="7">YihY/virulence factor BrkB family protein</fullName>
    </submittedName>
</protein>
<evidence type="ECO:0000256" key="4">
    <source>
        <dbReference type="ARBA" id="ARBA00022989"/>
    </source>
</evidence>
<dbReference type="OrthoDB" id="9775903at2"/>
<evidence type="ECO:0000313" key="13">
    <source>
        <dbReference type="Proteomes" id="UP000254807"/>
    </source>
</evidence>
<name>A0A1L8TTQ8_ENTGA</name>
<feature type="transmembrane region" description="Helical" evidence="6">
    <location>
        <begin position="214"/>
        <end position="235"/>
    </location>
</feature>
<organism evidence="7 16">
    <name type="scientific">Enterococcus gallinarum</name>
    <dbReference type="NCBI Taxonomy" id="1353"/>
    <lineage>
        <taxon>Bacteria</taxon>
        <taxon>Bacillati</taxon>
        <taxon>Bacillota</taxon>
        <taxon>Bacilli</taxon>
        <taxon>Lactobacillales</taxon>
        <taxon>Enterococcaceae</taxon>
        <taxon>Enterococcus</taxon>
    </lineage>
</organism>
<keyword evidence="4 6" id="KW-1133">Transmembrane helix</keyword>
<evidence type="ECO:0000313" key="8">
    <source>
        <dbReference type="EMBL" id="MDL4936759.1"/>
    </source>
</evidence>
<evidence type="ECO:0000256" key="2">
    <source>
        <dbReference type="ARBA" id="ARBA00022475"/>
    </source>
</evidence>
<dbReference type="InterPro" id="IPR017039">
    <property type="entry name" value="Virul_fac_BrkB"/>
</dbReference>
<evidence type="ECO:0000256" key="6">
    <source>
        <dbReference type="SAM" id="Phobius"/>
    </source>
</evidence>
<accession>A0A1L8TTQ8</accession>
<dbReference type="Proteomes" id="UP001183682">
    <property type="component" value="Unassembled WGS sequence"/>
</dbReference>
<evidence type="ECO:0000313" key="14">
    <source>
        <dbReference type="Proteomes" id="UP000439965"/>
    </source>
</evidence>
<evidence type="ECO:0000313" key="9">
    <source>
        <dbReference type="EMBL" id="MDT2691332.1"/>
    </source>
</evidence>
<dbReference type="RefSeq" id="WP_003127661.1">
    <property type="nucleotide sequence ID" value="NZ_BSYC01000002.1"/>
</dbReference>
<proteinExistence type="predicted"/>
<evidence type="ECO:0000313" key="17">
    <source>
        <dbReference type="Proteomes" id="UP001241571"/>
    </source>
</evidence>
<dbReference type="Proteomes" id="UP000439965">
    <property type="component" value="Unassembled WGS sequence"/>
</dbReference>
<reference evidence="10 14" key="2">
    <citation type="submission" date="2019-04" db="EMBL/GenBank/DDBJ databases">
        <title>Step-wise assembly of the neonatal virome modulated by breast feeding.</title>
        <authorList>
            <person name="Liang G."/>
            <person name="Bushman F."/>
        </authorList>
    </citation>
    <scope>NUCLEOTIDE SEQUENCE [LARGE SCALE GENOMIC DNA]</scope>
    <source>
        <strain evidence="10 14">E3404</strain>
    </source>
</reference>
<feature type="transmembrane region" description="Helical" evidence="6">
    <location>
        <begin position="183"/>
        <end position="202"/>
    </location>
</feature>
<keyword evidence="3 6" id="KW-0812">Transmembrane</keyword>
<evidence type="ECO:0000313" key="16">
    <source>
        <dbReference type="Proteomes" id="UP000571857"/>
    </source>
</evidence>
<dbReference type="EMBL" id="JABXJK010000004">
    <property type="protein sequence ID" value="MBA0971059.1"/>
    <property type="molecule type" value="Genomic_DNA"/>
</dbReference>
<dbReference type="GeneID" id="93223379"/>
<dbReference type="EMBL" id="CP050485">
    <property type="protein sequence ID" value="QOG26632.1"/>
    <property type="molecule type" value="Genomic_DNA"/>
</dbReference>
<dbReference type="GO" id="GO:0005886">
    <property type="term" value="C:plasma membrane"/>
    <property type="evidence" value="ECO:0007669"/>
    <property type="project" value="UniProtKB-SubCell"/>
</dbReference>
<dbReference type="PANTHER" id="PTHR30213:SF0">
    <property type="entry name" value="UPF0761 MEMBRANE PROTEIN YIHY"/>
    <property type="match status" value="1"/>
</dbReference>
<feature type="transmembrane region" description="Helical" evidence="6">
    <location>
        <begin position="36"/>
        <end position="58"/>
    </location>
</feature>
<reference evidence="12 13" key="1">
    <citation type="submission" date="2018-06" db="EMBL/GenBank/DDBJ databases">
        <authorList>
            <consortium name="Pathogen Informatics"/>
            <person name="Doyle S."/>
        </authorList>
    </citation>
    <scope>NUCLEOTIDE SEQUENCE [LARGE SCALE GENOMIC DNA]</scope>
    <source>
        <strain evidence="12 13">NCTC12360</strain>
    </source>
</reference>
<dbReference type="Proteomes" id="UP000516696">
    <property type="component" value="Chromosome"/>
</dbReference>
<reference evidence="9" key="5">
    <citation type="submission" date="2023-03" db="EMBL/GenBank/DDBJ databases">
        <authorList>
            <person name="Shen W."/>
            <person name="Cai J."/>
        </authorList>
    </citation>
    <scope>NUCLEOTIDE SEQUENCE</scope>
    <source>
        <strain evidence="9">K69-2</strain>
    </source>
</reference>
<reference evidence="11 15" key="3">
    <citation type="submission" date="2020-03" db="EMBL/GenBank/DDBJ databases">
        <title>Characterization of ganglioside-mimicking enterococci.</title>
        <authorList>
            <person name="Patry R.T."/>
            <person name="Nothaft H."/>
            <person name="Bridger R."/>
            <person name="Shajahan A."/>
            <person name="Huynh S."/>
            <person name="Sanchez S."/>
            <person name="Azadi P."/>
            <person name="Cooper K."/>
            <person name="Miller W.G."/>
            <person name="Parker C.T."/>
            <person name="Wells L."/>
            <person name="Szymanski C.M."/>
        </authorList>
    </citation>
    <scope>NUCLEOTIDE SEQUENCE [LARGE SCALE GENOMIC DNA]</scope>
    <source>
        <strain evidence="11 15">EGM181</strain>
    </source>
</reference>